<keyword evidence="2" id="KW-0862">Zinc</keyword>
<organism evidence="3 4">
    <name type="scientific">Arcticibacter pallidicorallinus</name>
    <dbReference type="NCBI Taxonomy" id="1259464"/>
    <lineage>
        <taxon>Bacteria</taxon>
        <taxon>Pseudomonadati</taxon>
        <taxon>Bacteroidota</taxon>
        <taxon>Sphingobacteriia</taxon>
        <taxon>Sphingobacteriales</taxon>
        <taxon>Sphingobacteriaceae</taxon>
        <taxon>Arcticibacter</taxon>
    </lineage>
</organism>
<dbReference type="GO" id="GO:0004089">
    <property type="term" value="F:carbonate dehydratase activity"/>
    <property type="evidence" value="ECO:0007669"/>
    <property type="project" value="InterPro"/>
</dbReference>
<keyword evidence="2" id="KW-0479">Metal-binding</keyword>
<accession>A0A2T0U3Y2</accession>
<dbReference type="PANTHER" id="PTHR11002">
    <property type="entry name" value="CARBONIC ANHYDRASE"/>
    <property type="match status" value="1"/>
</dbReference>
<feature type="binding site" evidence="2">
    <location>
        <position position="107"/>
    </location>
    <ligand>
        <name>Zn(2+)</name>
        <dbReference type="ChEBI" id="CHEBI:29105"/>
    </ligand>
</feature>
<evidence type="ECO:0000313" key="3">
    <source>
        <dbReference type="EMBL" id="PRY52616.1"/>
    </source>
</evidence>
<dbReference type="AlphaFoldDB" id="A0A2T0U3Y2"/>
<dbReference type="CDD" id="cd03378">
    <property type="entry name" value="beta_CA_cladeC"/>
    <property type="match status" value="1"/>
</dbReference>
<feature type="binding site" evidence="2">
    <location>
        <position position="104"/>
    </location>
    <ligand>
        <name>Zn(2+)</name>
        <dbReference type="ChEBI" id="CHEBI:29105"/>
    </ligand>
</feature>
<dbReference type="GO" id="GO:0008270">
    <property type="term" value="F:zinc ion binding"/>
    <property type="evidence" value="ECO:0007669"/>
    <property type="project" value="InterPro"/>
</dbReference>
<dbReference type="NCBIfam" id="NF011765">
    <property type="entry name" value="PRK15219.1"/>
    <property type="match status" value="1"/>
</dbReference>
<evidence type="ECO:0000313" key="4">
    <source>
        <dbReference type="Proteomes" id="UP000238034"/>
    </source>
</evidence>
<dbReference type="Gene3D" id="3.40.1050.10">
    <property type="entry name" value="Carbonic anhydrase"/>
    <property type="match status" value="1"/>
</dbReference>
<sequence>MQAALTPSMAVELLKEGNKRFINNLKVNRNLLQQVNETSDGQHPFAIVLSCIDSRTSAELIFDQGLGDIFSARIAGNVLNEDILGSMEFACKVAGSKVVVVLGHTRCGAIKGACDGVKLGNLSTLLEKIQPAINAETLVTVNRNASNSEFVERVAELNVHLTMERVLNESPVLKAMVDDNEIAVVGGLYNVESGEVEFFEKDRALSFNMNNTEAHIVAS</sequence>
<keyword evidence="4" id="KW-1185">Reference proteome</keyword>
<feature type="binding site" evidence="2">
    <location>
        <position position="53"/>
    </location>
    <ligand>
        <name>Zn(2+)</name>
        <dbReference type="ChEBI" id="CHEBI:29105"/>
    </ligand>
</feature>
<dbReference type="SUPFAM" id="SSF53056">
    <property type="entry name" value="beta-carbonic anhydrase, cab"/>
    <property type="match status" value="1"/>
</dbReference>
<dbReference type="InterPro" id="IPR001765">
    <property type="entry name" value="Carbonic_anhydrase"/>
</dbReference>
<dbReference type="EMBL" id="PVTH01000005">
    <property type="protein sequence ID" value="PRY52616.1"/>
    <property type="molecule type" value="Genomic_DNA"/>
</dbReference>
<protein>
    <submittedName>
        <fullName evidence="3">Carbonic anhydrase</fullName>
    </submittedName>
</protein>
<feature type="binding site" evidence="2">
    <location>
        <position position="51"/>
    </location>
    <ligand>
        <name>Zn(2+)</name>
        <dbReference type="ChEBI" id="CHEBI:29105"/>
    </ligand>
</feature>
<evidence type="ECO:0000256" key="1">
    <source>
        <dbReference type="ARBA" id="ARBA00006217"/>
    </source>
</evidence>
<dbReference type="Proteomes" id="UP000238034">
    <property type="component" value="Unassembled WGS sequence"/>
</dbReference>
<gene>
    <name evidence="3" type="ORF">B0I27_10582</name>
</gene>
<dbReference type="PANTHER" id="PTHR11002:SF79">
    <property type="entry name" value="CARBONIC ANHYDRASE 2"/>
    <property type="match status" value="1"/>
</dbReference>
<dbReference type="Pfam" id="PF00484">
    <property type="entry name" value="Pro_CA"/>
    <property type="match status" value="1"/>
</dbReference>
<dbReference type="SMART" id="SM00947">
    <property type="entry name" value="Pro_CA"/>
    <property type="match status" value="1"/>
</dbReference>
<dbReference type="InterPro" id="IPR036874">
    <property type="entry name" value="Carbonic_anhydrase_sf"/>
</dbReference>
<comment type="caution">
    <text evidence="3">The sequence shown here is derived from an EMBL/GenBank/DDBJ whole genome shotgun (WGS) entry which is preliminary data.</text>
</comment>
<proteinExistence type="inferred from homology"/>
<evidence type="ECO:0000256" key="2">
    <source>
        <dbReference type="PIRSR" id="PIRSR601765-1"/>
    </source>
</evidence>
<comment type="cofactor">
    <cofactor evidence="2">
        <name>Zn(2+)</name>
        <dbReference type="ChEBI" id="CHEBI:29105"/>
    </cofactor>
    <text evidence="2">Binds 1 zinc ion per subunit.</text>
</comment>
<reference evidence="3 4" key="1">
    <citation type="submission" date="2018-03" db="EMBL/GenBank/DDBJ databases">
        <title>Genomic Encyclopedia of Type Strains, Phase III (KMG-III): the genomes of soil and plant-associated and newly described type strains.</title>
        <authorList>
            <person name="Whitman W."/>
        </authorList>
    </citation>
    <scope>NUCLEOTIDE SEQUENCE [LARGE SCALE GENOMIC DNA]</scope>
    <source>
        <strain evidence="3 4">CGMCC 1.9313</strain>
    </source>
</reference>
<comment type="similarity">
    <text evidence="1">Belongs to the beta-class carbonic anhydrase family.</text>
</comment>
<name>A0A2T0U3Y2_9SPHI</name>